<dbReference type="FunFam" id="3.30.70.360:FF:000004">
    <property type="entry name" value="Peptidase M20 domain-containing protein 2"/>
    <property type="match status" value="1"/>
</dbReference>
<dbReference type="OrthoDB" id="9781032at2"/>
<evidence type="ECO:0000313" key="4">
    <source>
        <dbReference type="Proteomes" id="UP000198822"/>
    </source>
</evidence>
<evidence type="ECO:0000256" key="1">
    <source>
        <dbReference type="PIRNR" id="PIRNR037226"/>
    </source>
</evidence>
<dbReference type="Pfam" id="PF07687">
    <property type="entry name" value="M20_dimer"/>
    <property type="match status" value="1"/>
</dbReference>
<dbReference type="InterPro" id="IPR011650">
    <property type="entry name" value="Peptidase_M20_dimer"/>
</dbReference>
<comment type="similarity">
    <text evidence="1">Belongs to the peptidase M20A family.</text>
</comment>
<dbReference type="AlphaFoldDB" id="A0A1G8CB59"/>
<dbReference type="RefSeq" id="WP_092503376.1">
    <property type="nucleotide sequence ID" value="NZ_LT629695.1"/>
</dbReference>
<keyword evidence="4" id="KW-1185">Reference proteome</keyword>
<evidence type="ECO:0000259" key="2">
    <source>
        <dbReference type="Pfam" id="PF07687"/>
    </source>
</evidence>
<dbReference type="InterPro" id="IPR036264">
    <property type="entry name" value="Bact_exopeptidase_dim_dom"/>
</dbReference>
<dbReference type="GO" id="GO:0016805">
    <property type="term" value="F:dipeptidase activity"/>
    <property type="evidence" value="ECO:0007669"/>
    <property type="project" value="InterPro"/>
</dbReference>
<dbReference type="EMBL" id="LT629695">
    <property type="protein sequence ID" value="SDH42746.1"/>
    <property type="molecule type" value="Genomic_DNA"/>
</dbReference>
<dbReference type="GO" id="GO:0046657">
    <property type="term" value="P:folic acid catabolic process"/>
    <property type="evidence" value="ECO:0007669"/>
    <property type="project" value="TreeGrafter"/>
</dbReference>
<feature type="domain" description="Peptidase M20 dimerisation" evidence="2">
    <location>
        <begin position="192"/>
        <end position="266"/>
    </location>
</feature>
<keyword evidence="3" id="KW-0378">Hydrolase</keyword>
<dbReference type="InterPro" id="IPR017144">
    <property type="entry name" value="Xaa-Arg_dipeptidase"/>
</dbReference>
<gene>
    <name evidence="3" type="ORF">SAMN04489720_1228</name>
</gene>
<dbReference type="GO" id="GO:0005737">
    <property type="term" value="C:cytoplasm"/>
    <property type="evidence" value="ECO:0007669"/>
    <property type="project" value="TreeGrafter"/>
</dbReference>
<dbReference type="InterPro" id="IPR002933">
    <property type="entry name" value="Peptidase_M20"/>
</dbReference>
<dbReference type="STRING" id="399736.SAMN04489720_1228"/>
<protein>
    <recommendedName>
        <fullName evidence="1">Peptidase M20 domain-containing protein 2</fullName>
    </recommendedName>
</protein>
<dbReference type="InterPro" id="IPR017439">
    <property type="entry name" value="Amidohydrolase"/>
</dbReference>
<dbReference type="SUPFAM" id="SSF55031">
    <property type="entry name" value="Bacterial exopeptidase dimerisation domain"/>
    <property type="match status" value="1"/>
</dbReference>
<dbReference type="GO" id="GO:0071713">
    <property type="term" value="F:para-aminobenzoyl-glutamate hydrolase activity"/>
    <property type="evidence" value="ECO:0007669"/>
    <property type="project" value="TreeGrafter"/>
</dbReference>
<dbReference type="Proteomes" id="UP000198822">
    <property type="component" value="Chromosome I"/>
</dbReference>
<dbReference type="SUPFAM" id="SSF53187">
    <property type="entry name" value="Zn-dependent exopeptidases"/>
    <property type="match status" value="1"/>
</dbReference>
<organism evidence="3 4">
    <name type="scientific">Agrococcus jejuensis</name>
    <dbReference type="NCBI Taxonomy" id="399736"/>
    <lineage>
        <taxon>Bacteria</taxon>
        <taxon>Bacillati</taxon>
        <taxon>Actinomycetota</taxon>
        <taxon>Actinomycetes</taxon>
        <taxon>Micrococcales</taxon>
        <taxon>Microbacteriaceae</taxon>
        <taxon>Agrococcus</taxon>
    </lineage>
</organism>
<dbReference type="PANTHER" id="PTHR30575">
    <property type="entry name" value="PEPTIDASE M20"/>
    <property type="match status" value="1"/>
</dbReference>
<dbReference type="Gene3D" id="3.40.630.10">
    <property type="entry name" value="Zn peptidases"/>
    <property type="match status" value="1"/>
</dbReference>
<dbReference type="Gene3D" id="3.30.70.360">
    <property type="match status" value="1"/>
</dbReference>
<dbReference type="Pfam" id="PF01546">
    <property type="entry name" value="Peptidase_M20"/>
    <property type="match status" value="1"/>
</dbReference>
<evidence type="ECO:0000313" key="3">
    <source>
        <dbReference type="EMBL" id="SDH42746.1"/>
    </source>
</evidence>
<dbReference type="InterPro" id="IPR052030">
    <property type="entry name" value="Peptidase_M20/M20A_hydrolases"/>
</dbReference>
<name>A0A1G8CB59_9MICO</name>
<accession>A0A1G8CB59</accession>
<sequence>MSITTVRPATEAGIAAMPATIAELQTLLEARITTLVDVAADLHAHPEIRFTETHAAARLTAELELAGFAVDRGFAGLDTAFVGRWSTPDAGADAPTIAIFCEYDALEEIGHACGHNVIAAAGLGAGMLVKDALEASPVPAHLVVIGSPGEEGAAGKVPMIDGGVLDGVDLAIMVHPSGSDAVRGSSLSRVALDVDFHGKAAHAAGAPEIGRNALDGATLSLTAIGLLRQQMTDDVRIHAIITNGGQAPNIIPEHAALRIFVRAGDREHLLTDVVPRVRACFDGAALATGTTVEIAENTPPYFSLRSNVTLVDVAEAAYGVLGRELEPDPTLAGSTDMGNVSHVVPSIHPMICLARDVAPHTREFAAAAGDPALAPPAIADGAVMLAATALSAFRDPAIVADAKATFEG</sequence>
<dbReference type="NCBIfam" id="TIGR01891">
    <property type="entry name" value="amidohydrolases"/>
    <property type="match status" value="1"/>
</dbReference>
<proteinExistence type="inferred from homology"/>
<reference evidence="4" key="1">
    <citation type="submission" date="2016-10" db="EMBL/GenBank/DDBJ databases">
        <authorList>
            <person name="Varghese N."/>
            <person name="Submissions S."/>
        </authorList>
    </citation>
    <scope>NUCLEOTIDE SEQUENCE [LARGE SCALE GENOMIC DNA]</scope>
    <source>
        <strain evidence="4">DSM 22002</strain>
    </source>
</reference>
<dbReference type="PIRSF" id="PIRSF037226">
    <property type="entry name" value="Amidohydrolase_ACY1L2_prd"/>
    <property type="match status" value="1"/>
</dbReference>
<dbReference type="PANTHER" id="PTHR30575:SF0">
    <property type="entry name" value="XAA-ARG DIPEPTIDASE"/>
    <property type="match status" value="1"/>
</dbReference>